<name>A0A385EHP8_9CAUD</name>
<dbReference type="KEGG" id="vg:55001999"/>
<dbReference type="RefSeq" id="YP_009810775.1">
    <property type="nucleotide sequence ID" value="NC_048049.1"/>
</dbReference>
<reference evidence="1" key="1">
    <citation type="submission" date="2018-05" db="EMBL/GenBank/DDBJ databases">
        <authorList>
            <person name="Lanie J.A."/>
            <person name="Ng W.-L."/>
            <person name="Kazmierczak K.M."/>
            <person name="Andrzejewski T.M."/>
            <person name="Davidsen T.M."/>
            <person name="Wayne K.J."/>
            <person name="Tettelin H."/>
            <person name="Glass J.I."/>
            <person name="Rusch D."/>
            <person name="Podicherti R."/>
            <person name="Tsui H.-C.T."/>
            <person name="Winkler M.E."/>
        </authorList>
    </citation>
    <scope>NUCLEOTIDE SEQUENCE [LARGE SCALE GENOMIC DNA]</scope>
</reference>
<organism evidence="1 2">
    <name type="scientific">Synechococcus phage S-T4</name>
    <dbReference type="NCBI Taxonomy" id="2268578"/>
    <lineage>
        <taxon>Viruses</taxon>
        <taxon>Duplodnaviria</taxon>
        <taxon>Heunggongvirae</taxon>
        <taxon>Uroviricota</taxon>
        <taxon>Caudoviricetes</taxon>
        <taxon>Pantevenvirales</taxon>
        <taxon>Kyanoviridae</taxon>
        <taxon>Tamkungvirus</taxon>
        <taxon>Tamkungvirus ST4</taxon>
    </lineage>
</organism>
<dbReference type="Proteomes" id="UP000257648">
    <property type="component" value="Segment"/>
</dbReference>
<evidence type="ECO:0000313" key="2">
    <source>
        <dbReference type="Proteomes" id="UP000257648"/>
    </source>
</evidence>
<dbReference type="GeneID" id="55001999"/>
<proteinExistence type="predicted"/>
<dbReference type="EMBL" id="MH412654">
    <property type="protein sequence ID" value="AXQ70618.1"/>
    <property type="molecule type" value="Genomic_DNA"/>
</dbReference>
<dbReference type="RefSeq" id="YP_009810977.1">
    <property type="nucleotide sequence ID" value="NC_048049.1"/>
</dbReference>
<reference evidence="2" key="2">
    <citation type="submission" date="2018-05" db="EMBL/GenBank/DDBJ databases">
        <authorList>
            <person name="You S."/>
        </authorList>
    </citation>
    <scope>NUCLEOTIDE SEQUENCE [LARGE SCALE GENOMIC DNA]</scope>
</reference>
<dbReference type="EMBL" id="MH412654">
    <property type="protein sequence ID" value="AXQ70416.1"/>
    <property type="molecule type" value="Genomic_DNA"/>
</dbReference>
<dbReference type="KEGG" id="vg:55001797"/>
<accession>A0A385EHP8</accession>
<protein>
    <submittedName>
        <fullName evidence="1">Uncharacterized protein</fullName>
    </submittedName>
</protein>
<sequence>MPTASFAVQPADWFNFDPVGCTWATDINNAYDIAHALNVKCVIWRVPHSGQPMRWITVTEDHFQTAS</sequence>
<evidence type="ECO:0000313" key="1">
    <source>
        <dbReference type="EMBL" id="AXQ70618.1"/>
    </source>
</evidence>
<dbReference type="GeneID" id="55001797"/>
<keyword evidence="2" id="KW-1185">Reference proteome</keyword>